<evidence type="ECO:0000256" key="10">
    <source>
        <dbReference type="SAM" id="MobiDB-lite"/>
    </source>
</evidence>
<keyword evidence="8" id="KW-0539">Nucleus</keyword>
<feature type="region of interest" description="Disordered" evidence="10">
    <location>
        <begin position="389"/>
        <end position="507"/>
    </location>
</feature>
<dbReference type="InterPro" id="IPR019194">
    <property type="entry name" value="Tscrpt_elong_fac_Eaf_N"/>
</dbReference>
<dbReference type="Proteomes" id="UP000091820">
    <property type="component" value="Unassembled WGS sequence"/>
</dbReference>
<keyword evidence="7" id="KW-0804">Transcription</keyword>
<dbReference type="AlphaFoldDB" id="A0A1A9WR35"/>
<dbReference type="GO" id="GO:0032783">
    <property type="term" value="C:super elongation complex"/>
    <property type="evidence" value="ECO:0007669"/>
    <property type="project" value="InterPro"/>
</dbReference>
<feature type="compositionally biased region" description="Polar residues" evidence="10">
    <location>
        <begin position="349"/>
        <end position="374"/>
    </location>
</feature>
<comment type="subcellular location">
    <subcellularLocation>
        <location evidence="1">Nucleus</location>
    </subcellularLocation>
</comment>
<proteinExistence type="inferred from homology"/>
<dbReference type="Pfam" id="PF09816">
    <property type="entry name" value="EAF"/>
    <property type="match status" value="1"/>
</dbReference>
<organism evidence="12 13">
    <name type="scientific">Glossina brevipalpis</name>
    <dbReference type="NCBI Taxonomy" id="37001"/>
    <lineage>
        <taxon>Eukaryota</taxon>
        <taxon>Metazoa</taxon>
        <taxon>Ecdysozoa</taxon>
        <taxon>Arthropoda</taxon>
        <taxon>Hexapoda</taxon>
        <taxon>Insecta</taxon>
        <taxon>Pterygota</taxon>
        <taxon>Neoptera</taxon>
        <taxon>Endopterygota</taxon>
        <taxon>Diptera</taxon>
        <taxon>Brachycera</taxon>
        <taxon>Muscomorpha</taxon>
        <taxon>Hippoboscoidea</taxon>
        <taxon>Glossinidae</taxon>
        <taxon>Glossina</taxon>
    </lineage>
</organism>
<keyword evidence="4" id="KW-0597">Phosphoprotein</keyword>
<evidence type="ECO:0000256" key="7">
    <source>
        <dbReference type="ARBA" id="ARBA00023163"/>
    </source>
</evidence>
<reference evidence="13" key="1">
    <citation type="submission" date="2014-03" db="EMBL/GenBank/DDBJ databases">
        <authorList>
            <person name="Aksoy S."/>
            <person name="Warren W."/>
            <person name="Wilson R.K."/>
        </authorList>
    </citation>
    <scope>NUCLEOTIDE SEQUENCE [LARGE SCALE GENOMIC DNA]</scope>
    <source>
        <strain evidence="13">IAEA</strain>
    </source>
</reference>
<evidence type="ECO:0000313" key="12">
    <source>
        <dbReference type="EnsemblMetazoa" id="GBRI029023-PA"/>
    </source>
</evidence>
<feature type="compositionally biased region" description="Low complexity" evidence="10">
    <location>
        <begin position="426"/>
        <end position="474"/>
    </location>
</feature>
<keyword evidence="13" id="KW-1185">Reference proteome</keyword>
<keyword evidence="5" id="KW-0805">Transcription regulation</keyword>
<feature type="compositionally biased region" description="Low complexity" evidence="10">
    <location>
        <begin position="488"/>
        <end position="501"/>
    </location>
</feature>
<evidence type="ECO:0000313" key="13">
    <source>
        <dbReference type="Proteomes" id="UP000091820"/>
    </source>
</evidence>
<dbReference type="GO" id="GO:0006368">
    <property type="term" value="P:transcription elongation by RNA polymerase II"/>
    <property type="evidence" value="ECO:0007669"/>
    <property type="project" value="InterPro"/>
</dbReference>
<feature type="region of interest" description="Disordered" evidence="10">
    <location>
        <begin position="32"/>
        <end position="52"/>
    </location>
</feature>
<dbReference type="VEuPathDB" id="VectorBase:GBRI029023"/>
<feature type="compositionally biased region" description="Low complexity" evidence="10">
    <location>
        <begin position="391"/>
        <end position="407"/>
    </location>
</feature>
<feature type="domain" description="Transcription elongation factor Eaf N-terminal" evidence="11">
    <location>
        <begin position="220"/>
        <end position="319"/>
    </location>
</feature>
<evidence type="ECO:0000259" key="11">
    <source>
        <dbReference type="Pfam" id="PF09816"/>
    </source>
</evidence>
<feature type="region of interest" description="Disordered" evidence="10">
    <location>
        <begin position="347"/>
        <end position="374"/>
    </location>
</feature>
<dbReference type="GO" id="GO:0003711">
    <property type="term" value="F:transcription elongation factor activity"/>
    <property type="evidence" value="ECO:0007669"/>
    <property type="project" value="TreeGrafter"/>
</dbReference>
<sequence length="507" mass="53539">MAKKCFIVNKPSTKGLKIPKSSNSTSTLQKLKAKATGSSVKRGKKSTTSNLKSTSAASLLNSPFNTTAALGLQGGGGSNTVYGGAIGNFSISPNSYSYQKRSGVLTGDTALGVAPAFVCGAAGGNDSGGGGSGGPTFEELSTVAAKHGFNSTKKSYHQYNNNHNHNINSSQNSSANLNYSATTVSTSSTSLPQLPSTTMMMMKQKISLAERLNIGDEVRELKLGCTFNSKNTTNAFHTIKYDFKPLSVDKNRVATVDVGSNNQVTVTVPNLVSSGVPHTIYKGNQKKYTKECILIYDKETGDITLEKLNHNIQVKKTRSEMTNKTNVMPTLTGAGGGGGVVPMGVGAGSTTKLENSTMRVTSKTKVSTGSRRNTITSEAAALEMNIANELSSSSSTSDSDSSGSDSGSDSDDSTEDDRSTRPAQNSSQQLPSLSLGTLTSSPPLHMEYSNHTQNNSHHQHQYNQPQQQQHQQLNPSIANYASNGAFPNDLLQNDLQLSSNSSDDDSD</sequence>
<evidence type="ECO:0000256" key="2">
    <source>
        <dbReference type="ARBA" id="ARBA00007798"/>
    </source>
</evidence>
<dbReference type="STRING" id="37001.A0A1A9WR35"/>
<comment type="function">
    <text evidence="9">Promotes transcriptional elongation by Su(Tpl)/ELL. Essential for development.</text>
</comment>
<accession>A0A1A9WR35</accession>
<name>A0A1A9WR35_9MUSC</name>
<dbReference type="InterPro" id="IPR027093">
    <property type="entry name" value="EAF_fam"/>
</dbReference>
<dbReference type="PANTHER" id="PTHR15970:SF2">
    <property type="entry name" value="ELL-ASSOCIATED FACTOR EAF"/>
    <property type="match status" value="1"/>
</dbReference>
<protein>
    <recommendedName>
        <fullName evidence="3">Ell-associated factor Eaf</fullName>
    </recommendedName>
</protein>
<evidence type="ECO:0000256" key="5">
    <source>
        <dbReference type="ARBA" id="ARBA00023015"/>
    </source>
</evidence>
<evidence type="ECO:0000256" key="1">
    <source>
        <dbReference type="ARBA" id="ARBA00004123"/>
    </source>
</evidence>
<evidence type="ECO:0000256" key="6">
    <source>
        <dbReference type="ARBA" id="ARBA00023159"/>
    </source>
</evidence>
<evidence type="ECO:0000256" key="8">
    <source>
        <dbReference type="ARBA" id="ARBA00023242"/>
    </source>
</evidence>
<evidence type="ECO:0000256" key="9">
    <source>
        <dbReference type="ARBA" id="ARBA00025617"/>
    </source>
</evidence>
<dbReference type="EnsemblMetazoa" id="GBRI029023-RA">
    <property type="protein sequence ID" value="GBRI029023-PA"/>
    <property type="gene ID" value="GBRI029023"/>
</dbReference>
<dbReference type="PANTHER" id="PTHR15970">
    <property type="entry name" value="ELL-ASSOCIATED FACTOR EAF"/>
    <property type="match status" value="1"/>
</dbReference>
<evidence type="ECO:0000256" key="4">
    <source>
        <dbReference type="ARBA" id="ARBA00022553"/>
    </source>
</evidence>
<comment type="similarity">
    <text evidence="2">Belongs to the EAF family.</text>
</comment>
<keyword evidence="6" id="KW-0010">Activator</keyword>
<evidence type="ECO:0000256" key="3">
    <source>
        <dbReference type="ARBA" id="ARBA00021452"/>
    </source>
</evidence>
<reference evidence="12" key="2">
    <citation type="submission" date="2020-05" db="UniProtKB">
        <authorList>
            <consortium name="EnsemblMetazoa"/>
        </authorList>
    </citation>
    <scope>IDENTIFICATION</scope>
    <source>
        <strain evidence="12">IAEA</strain>
    </source>
</reference>